<organism evidence="2 3">
    <name type="scientific">Hibiscus sabdariffa</name>
    <name type="common">roselle</name>
    <dbReference type="NCBI Taxonomy" id="183260"/>
    <lineage>
        <taxon>Eukaryota</taxon>
        <taxon>Viridiplantae</taxon>
        <taxon>Streptophyta</taxon>
        <taxon>Embryophyta</taxon>
        <taxon>Tracheophyta</taxon>
        <taxon>Spermatophyta</taxon>
        <taxon>Magnoliopsida</taxon>
        <taxon>eudicotyledons</taxon>
        <taxon>Gunneridae</taxon>
        <taxon>Pentapetalae</taxon>
        <taxon>rosids</taxon>
        <taxon>malvids</taxon>
        <taxon>Malvales</taxon>
        <taxon>Malvaceae</taxon>
        <taxon>Malvoideae</taxon>
        <taxon>Hibiscus</taxon>
    </lineage>
</organism>
<evidence type="ECO:0000313" key="2">
    <source>
        <dbReference type="EMBL" id="KAK8548777.1"/>
    </source>
</evidence>
<gene>
    <name evidence="2" type="ORF">V6N12_061683</name>
</gene>
<evidence type="ECO:0000313" key="3">
    <source>
        <dbReference type="Proteomes" id="UP001472677"/>
    </source>
</evidence>
<comment type="caution">
    <text evidence="2">The sequence shown here is derived from an EMBL/GenBank/DDBJ whole genome shotgun (WGS) entry which is preliminary data.</text>
</comment>
<keyword evidence="3" id="KW-1185">Reference proteome</keyword>
<evidence type="ECO:0000256" key="1">
    <source>
        <dbReference type="SAM" id="MobiDB-lite"/>
    </source>
</evidence>
<proteinExistence type="predicted"/>
<feature type="region of interest" description="Disordered" evidence="1">
    <location>
        <begin position="83"/>
        <end position="109"/>
    </location>
</feature>
<name>A0ABR2DXS8_9ROSI</name>
<dbReference type="Proteomes" id="UP001472677">
    <property type="component" value="Unassembled WGS sequence"/>
</dbReference>
<dbReference type="EMBL" id="JBBPBM010000021">
    <property type="protein sequence ID" value="KAK8548777.1"/>
    <property type="molecule type" value="Genomic_DNA"/>
</dbReference>
<reference evidence="2 3" key="1">
    <citation type="journal article" date="2024" name="G3 (Bethesda)">
        <title>Genome assembly of Hibiscus sabdariffa L. provides insights into metabolisms of medicinal natural products.</title>
        <authorList>
            <person name="Kim T."/>
        </authorList>
    </citation>
    <scope>NUCLEOTIDE SEQUENCE [LARGE SCALE GENOMIC DNA]</scope>
    <source>
        <strain evidence="2">TK-2024</strain>
        <tissue evidence="2">Old leaves</tissue>
    </source>
</reference>
<sequence>MLSSPFGGIVSNQSMLGFASSIEPSREGFDTLLATGGMVLGFEKRMEADAIRAQVDITEKKLGDEMMMSLCSEFHEDNFEMVPSSNNEVSRARSIDLSNGNNEEVDMEGDEASEYSFHFHELQDNRSRRKYISIAQM</sequence>
<protein>
    <submittedName>
        <fullName evidence="2">Uncharacterized protein</fullName>
    </submittedName>
</protein>
<accession>A0ABR2DXS8</accession>